<dbReference type="Gene3D" id="3.60.15.10">
    <property type="entry name" value="Ribonuclease Z/Hydroxyacylglutathione hydrolase-like"/>
    <property type="match status" value="1"/>
</dbReference>
<dbReference type="SUPFAM" id="SSF56281">
    <property type="entry name" value="Metallo-hydrolase/oxidoreductase"/>
    <property type="match status" value="1"/>
</dbReference>
<evidence type="ECO:0000313" key="2">
    <source>
        <dbReference type="EMBL" id="ADH61212.1"/>
    </source>
</evidence>
<dbReference type="EMBL" id="CP002032">
    <property type="protein sequence ID" value="ADH61212.1"/>
    <property type="molecule type" value="Genomic_DNA"/>
</dbReference>
<accession>A0ABN3Z385</accession>
<dbReference type="PANTHER" id="PTHR30619:SF1">
    <property type="entry name" value="RECOMBINATION PROTEIN 2"/>
    <property type="match status" value="1"/>
</dbReference>
<dbReference type="InterPro" id="IPR001279">
    <property type="entry name" value="Metallo-B-lactamas"/>
</dbReference>
<proteinExistence type="predicted"/>
<feature type="domain" description="Metallo-beta-lactamase" evidence="1">
    <location>
        <begin position="12"/>
        <end position="93"/>
    </location>
</feature>
<dbReference type="InterPro" id="IPR036866">
    <property type="entry name" value="RibonucZ/Hydroxyglut_hydro"/>
</dbReference>
<evidence type="ECO:0000313" key="3">
    <source>
        <dbReference type="Proteomes" id="UP000002064"/>
    </source>
</evidence>
<reference evidence="2 3" key="1">
    <citation type="submission" date="2010-05" db="EMBL/GenBank/DDBJ databases">
        <title>Complete sequence of Thermoanaerobacter mathranii subsp. mathranii mathranii str. A3.</title>
        <authorList>
            <consortium name="US DOE Joint Genome Institute"/>
            <person name="Lucas S."/>
            <person name="Copeland A."/>
            <person name="Lapidus A."/>
            <person name="Cheng J.-F."/>
            <person name="Bruce D."/>
            <person name="Goodwin L."/>
            <person name="Pitluck S."/>
            <person name="Held B."/>
            <person name="Detter J.C."/>
            <person name="Han C."/>
            <person name="Tapia R."/>
            <person name="Land M."/>
            <person name="Hauser L."/>
            <person name="Kyrpides N."/>
            <person name="Mikhailova N."/>
            <person name="Zhou J."/>
            <person name="Hemme C."/>
            <person name="Woyke T."/>
        </authorList>
    </citation>
    <scope>NUCLEOTIDE SEQUENCE [LARGE SCALE GENOMIC DNA]</scope>
    <source>
        <strain evidence="2 3">A3</strain>
    </source>
</reference>
<keyword evidence="3" id="KW-1185">Reference proteome</keyword>
<evidence type="ECO:0000259" key="1">
    <source>
        <dbReference type="Pfam" id="PF00753"/>
    </source>
</evidence>
<name>A0ABN3Z385_THEM3</name>
<dbReference type="Proteomes" id="UP000002064">
    <property type="component" value="Chromosome"/>
</dbReference>
<organism evidence="2 3">
    <name type="scientific">Thermoanaerobacter mathranii subsp. mathranii (strain DSM 11426 / CCUG 53645 / CIP 108742 / A3)</name>
    <dbReference type="NCBI Taxonomy" id="583358"/>
    <lineage>
        <taxon>Bacteria</taxon>
        <taxon>Bacillati</taxon>
        <taxon>Bacillota</taxon>
        <taxon>Clostridia</taxon>
        <taxon>Thermoanaerobacterales</taxon>
        <taxon>Thermoanaerobacteraceae</taxon>
        <taxon>Thermoanaerobacter</taxon>
    </lineage>
</organism>
<dbReference type="InterPro" id="IPR052159">
    <property type="entry name" value="Competence_DNA_uptake"/>
</dbReference>
<protein>
    <submittedName>
        <fullName evidence="2">Beta-lactamase domain protein</fullName>
    </submittedName>
</protein>
<dbReference type="Pfam" id="PF00753">
    <property type="entry name" value="Lactamase_B"/>
    <property type="match status" value="1"/>
</dbReference>
<dbReference type="PANTHER" id="PTHR30619">
    <property type="entry name" value="DNA INTERNALIZATION/COMPETENCE PROTEIN COMEC/REC2"/>
    <property type="match status" value="1"/>
</dbReference>
<gene>
    <name evidence="2" type="ordered locus">Tmath_1501</name>
</gene>
<dbReference type="RefSeq" id="WP_013150499.1">
    <property type="nucleotide sequence ID" value="NC_014209.1"/>
</dbReference>
<sequence length="284" mass="31768">MIFKVFDVAQGACSLLISPTGKREMVDFGCSRDWSPFNHVFKNLLGPDQTLHRLVLTHHHGDHLSDIPNLGSRRPELVLRRRFEGQYYEAAKKSNSTEGQRYAEQFAKIFDSWTGEPDKSKVSEEAWGMVFGHYQLSVDEAATVSNSDNSLVNNCSFVRLYKTPCAKILLTGDIEKEGLNLLLKSHRTFATDILGTNILVAPHHGHKTGFSTELFEAMGKPDVVIASIISGDEYVDSRYSSSDFVKGINDGKGGTIRLMTTRKYGAMTIRCNKDGSFQIDCYTR</sequence>